<proteinExistence type="predicted"/>
<accession>X0YPA2</accession>
<reference evidence="1" key="1">
    <citation type="journal article" date="2014" name="Front. Microbiol.">
        <title>High frequency of phylogenetically diverse reductive dehalogenase-homologous genes in deep subseafloor sedimentary metagenomes.</title>
        <authorList>
            <person name="Kawai M."/>
            <person name="Futagami T."/>
            <person name="Toyoda A."/>
            <person name="Takaki Y."/>
            <person name="Nishi S."/>
            <person name="Hori S."/>
            <person name="Arai W."/>
            <person name="Tsubouchi T."/>
            <person name="Morono Y."/>
            <person name="Uchiyama I."/>
            <person name="Ito T."/>
            <person name="Fujiyama A."/>
            <person name="Inagaki F."/>
            <person name="Takami H."/>
        </authorList>
    </citation>
    <scope>NUCLEOTIDE SEQUENCE</scope>
    <source>
        <strain evidence="1">Expedition CK06-06</strain>
    </source>
</reference>
<organism evidence="1">
    <name type="scientific">marine sediment metagenome</name>
    <dbReference type="NCBI Taxonomy" id="412755"/>
    <lineage>
        <taxon>unclassified sequences</taxon>
        <taxon>metagenomes</taxon>
        <taxon>ecological metagenomes</taxon>
    </lineage>
</organism>
<sequence>MDLISQMIGPTGNLNYLGKKQIEYILTKIGTLNYKDITEHEISVIADEQLEKEYGSQFNSNQGLENQLASAAFYLISQGYSKKEIEEIFVQVRQDPSKLDAIFTLPQKEIYSVPSEVQQNTFAESGSQQTHLELSQETQEAIDHHVDTTQHEISGERAQKVDEIMGEILDHVKDNMTDQYEKVFRQIHPDRLNRALKMLKQTKRKSKRLILILEWFFCSHILSGIELKVEHWQVSSQANQGQHGVYTAGIDFSRYDPIVRDFSDSNLAKVINIARRILRTPTKKAIQKLGQDLTAETGFDEHLYFTD</sequence>
<dbReference type="AlphaFoldDB" id="X0YPA2"/>
<protein>
    <submittedName>
        <fullName evidence="1">Uncharacterized protein</fullName>
    </submittedName>
</protein>
<gene>
    <name evidence="1" type="ORF">S01H4_19651</name>
</gene>
<dbReference type="EMBL" id="BART01008779">
    <property type="protein sequence ID" value="GAG57985.1"/>
    <property type="molecule type" value="Genomic_DNA"/>
</dbReference>
<name>X0YPA2_9ZZZZ</name>
<comment type="caution">
    <text evidence="1">The sequence shown here is derived from an EMBL/GenBank/DDBJ whole genome shotgun (WGS) entry which is preliminary data.</text>
</comment>
<evidence type="ECO:0000313" key="1">
    <source>
        <dbReference type="EMBL" id="GAG57985.1"/>
    </source>
</evidence>